<organism evidence="1 2">
    <name type="scientific">Chrysochromulina tobinii</name>
    <dbReference type="NCBI Taxonomy" id="1460289"/>
    <lineage>
        <taxon>Eukaryota</taxon>
        <taxon>Haptista</taxon>
        <taxon>Haptophyta</taxon>
        <taxon>Prymnesiophyceae</taxon>
        <taxon>Prymnesiales</taxon>
        <taxon>Chrysochromulinaceae</taxon>
        <taxon>Chrysochromulina</taxon>
    </lineage>
</organism>
<keyword evidence="2" id="KW-1185">Reference proteome</keyword>
<sequence length="312" mass="34544">MKVGNKRRVLSALHAANEHLLATLRLVLDGREHPSAQRLFVASDSSRGQNAIWFPPPFAGIIQMAKEGKEAYDRFEVQMNAAIAAEGCPLAELLRTRLTLLDGGSLTCRVCGLQYPKLWLDRGVCWRCDDDERLAGRCPYEAVPAKGKSKAHPFCPHEQLRCACCDAGFQRCDICRLAQGDGEAVLAACATWHPDVLFLDFDQTLCSTRSGADPLKGVHSVDAELHEAATKISTHVLTRNRHVVPIRLFLEERGVPIVGIHSTPSGDSKASYMQSILTQDARAIFVDDDANEVQDPEIARDTRIFRVLFQRT</sequence>
<dbReference type="Proteomes" id="UP000037460">
    <property type="component" value="Unassembled WGS sequence"/>
</dbReference>
<reference evidence="2" key="1">
    <citation type="journal article" date="2015" name="PLoS Genet.">
        <title>Genome Sequence and Transcriptome Analyses of Chrysochromulina tobin: Metabolic Tools for Enhanced Algal Fitness in the Prominent Order Prymnesiales (Haptophyceae).</title>
        <authorList>
            <person name="Hovde B.T."/>
            <person name="Deodato C.R."/>
            <person name="Hunsperger H.M."/>
            <person name="Ryken S.A."/>
            <person name="Yost W."/>
            <person name="Jha R.K."/>
            <person name="Patterson J."/>
            <person name="Monnat R.J. Jr."/>
            <person name="Barlow S.B."/>
            <person name="Starkenburg S.R."/>
            <person name="Cattolico R.A."/>
        </authorList>
    </citation>
    <scope>NUCLEOTIDE SEQUENCE</scope>
    <source>
        <strain evidence="2">CCMP291</strain>
    </source>
</reference>
<evidence type="ECO:0000313" key="2">
    <source>
        <dbReference type="Proteomes" id="UP000037460"/>
    </source>
</evidence>
<gene>
    <name evidence="1" type="ORF">Ctob_005936</name>
</gene>
<dbReference type="AlphaFoldDB" id="A0A0M0J696"/>
<accession>A0A0M0J696</accession>
<evidence type="ECO:0000313" key="1">
    <source>
        <dbReference type="EMBL" id="KOO22126.1"/>
    </source>
</evidence>
<protein>
    <submittedName>
        <fullName evidence="1">Uncharacterized protein</fullName>
    </submittedName>
</protein>
<comment type="caution">
    <text evidence="1">The sequence shown here is derived from an EMBL/GenBank/DDBJ whole genome shotgun (WGS) entry which is preliminary data.</text>
</comment>
<dbReference type="EMBL" id="JWZX01003308">
    <property type="protein sequence ID" value="KOO22126.1"/>
    <property type="molecule type" value="Genomic_DNA"/>
</dbReference>
<proteinExistence type="predicted"/>
<dbReference type="OrthoDB" id="439078at2759"/>
<name>A0A0M0J696_9EUKA</name>